<sequence>MPRKGRKGRKGRHDTSMVKEEKEEVVKQEEENIDAESEDDADYNPKEIIKNGEEEVDSDTEVVYVVINQIRGRGRPRLKRKGEEELPKNKKIKKVFVDEDGNRLTIRDDEVVTPDDPKGDEKITEMGDLRGGRQFKVKTFTAIGRGDRKYMVSTDIARNVGYRDSYFLFQKHSHLFRVTINEVDKLTMIRAGILPSSFKTRAVYLVTARSIYKEFGAKVIINGRQVIDDYYEDKARKDGAIEGAPALSIIESTAHRSHHKKHEIVANQILPSQASDKLSVTWIYDNALKCRQFESMLLYDRLDLFNNIASGNTDRDSYTGITFVPNITQPTRHKIRKIVGSNEGENKLIFETKMVDSLRIKTGLSEVPTEIYEGVVDEDVRKAIEEQKKLELGD</sequence>
<dbReference type="Proteomes" id="UP000662931">
    <property type="component" value="Chromosome 1"/>
</dbReference>
<name>A0A875S2C4_EENNA</name>
<dbReference type="OrthoDB" id="5598844at2759"/>
<accession>A0A875S2C4</accession>
<feature type="compositionally biased region" description="Basic and acidic residues" evidence="1">
    <location>
        <begin position="13"/>
        <end position="30"/>
    </location>
</feature>
<feature type="compositionally biased region" description="Basic and acidic residues" evidence="1">
    <location>
        <begin position="43"/>
        <end position="53"/>
    </location>
</feature>
<keyword evidence="3" id="KW-1185">Reference proteome</keyword>
<dbReference type="Pfam" id="PF08624">
    <property type="entry name" value="CRC_subunit"/>
    <property type="match status" value="1"/>
</dbReference>
<protein>
    <submittedName>
        <fullName evidence="2">Uncharacterized protein</fullName>
    </submittedName>
</protein>
<evidence type="ECO:0000313" key="3">
    <source>
        <dbReference type="Proteomes" id="UP000662931"/>
    </source>
</evidence>
<evidence type="ECO:0000256" key="1">
    <source>
        <dbReference type="SAM" id="MobiDB-lite"/>
    </source>
</evidence>
<evidence type="ECO:0000313" key="2">
    <source>
        <dbReference type="EMBL" id="QPG73504.1"/>
    </source>
</evidence>
<dbReference type="RefSeq" id="XP_038777069.1">
    <property type="nucleotide sequence ID" value="XM_038921141.1"/>
</dbReference>
<dbReference type="AlphaFoldDB" id="A0A875S2C4"/>
<feature type="compositionally biased region" description="Basic residues" evidence="1">
    <location>
        <begin position="1"/>
        <end position="12"/>
    </location>
</feature>
<feature type="region of interest" description="Disordered" evidence="1">
    <location>
        <begin position="1"/>
        <end position="55"/>
    </location>
</feature>
<organism evidence="2 3">
    <name type="scientific">Eeniella nana</name>
    <name type="common">Yeast</name>
    <name type="synonym">Brettanomyces nanus</name>
    <dbReference type="NCBI Taxonomy" id="13502"/>
    <lineage>
        <taxon>Eukaryota</taxon>
        <taxon>Fungi</taxon>
        <taxon>Dikarya</taxon>
        <taxon>Ascomycota</taxon>
        <taxon>Saccharomycotina</taxon>
        <taxon>Pichiomycetes</taxon>
        <taxon>Pichiales</taxon>
        <taxon>Pichiaceae</taxon>
        <taxon>Brettanomyces</taxon>
    </lineage>
</organism>
<proteinExistence type="predicted"/>
<feature type="compositionally biased region" description="Acidic residues" evidence="1">
    <location>
        <begin position="31"/>
        <end position="42"/>
    </location>
</feature>
<reference evidence="2" key="1">
    <citation type="submission" date="2020-10" db="EMBL/GenBank/DDBJ databases">
        <authorList>
            <person name="Roach M.J.R."/>
        </authorList>
    </citation>
    <scope>NUCLEOTIDE SEQUENCE</scope>
    <source>
        <strain evidence="2">CBS 1945</strain>
    </source>
</reference>
<gene>
    <name evidence="2" type="ORF">FOA43_000815</name>
</gene>
<dbReference type="KEGG" id="bnn:FOA43_000815"/>
<dbReference type="GeneID" id="62194216"/>
<dbReference type="EMBL" id="CP064812">
    <property type="protein sequence ID" value="QPG73504.1"/>
    <property type="molecule type" value="Genomic_DNA"/>
</dbReference>
<dbReference type="InterPro" id="IPR013933">
    <property type="entry name" value="CRC_Rsc7/Swp82"/>
</dbReference>